<dbReference type="InterPro" id="IPR025267">
    <property type="entry name" value="ORF017-like"/>
</dbReference>
<evidence type="ECO:0000313" key="1">
    <source>
        <dbReference type="EMBL" id="KPH51406.1"/>
    </source>
</evidence>
<accession>A0A0N1EE57</accession>
<dbReference type="Pfam" id="PF13252">
    <property type="entry name" value="Phage_capsid_3"/>
    <property type="match status" value="1"/>
</dbReference>
<evidence type="ECO:0000313" key="2">
    <source>
        <dbReference type="Proteomes" id="UP000037997"/>
    </source>
</evidence>
<dbReference type="RefSeq" id="WP_081003251.1">
    <property type="nucleotide sequence ID" value="NZ_JNOC01000188.1"/>
</dbReference>
<dbReference type="Proteomes" id="UP000037997">
    <property type="component" value="Unassembled WGS sequence"/>
</dbReference>
<name>A0A0N1EE57_9HELI</name>
<comment type="caution">
    <text evidence="1">The sequence shown here is derived from an EMBL/GenBank/DDBJ whole genome shotgun (WGS) entry which is preliminary data.</text>
</comment>
<protein>
    <recommendedName>
        <fullName evidence="3">DUF4043 family protein</fullName>
    </recommendedName>
</protein>
<gene>
    <name evidence="1" type="ORF">HPU229334_04310</name>
</gene>
<dbReference type="AlphaFoldDB" id="A0A0N1EE57"/>
<dbReference type="PATRIC" id="fig|35818.11.peg.857"/>
<reference evidence="1 2" key="1">
    <citation type="submission" date="2014-06" db="EMBL/GenBank/DDBJ databases">
        <title>Helicobacter pullorum isolates in fresh chicken meat - phenotypic and genotypic features.</title>
        <authorList>
            <person name="Borges V."/>
            <person name="Santos A."/>
            <person name="Correia C.B."/>
            <person name="Saraiva M."/>
            <person name="Menard A."/>
            <person name="Vieira L."/>
            <person name="Sampaio D.A."/>
            <person name="Gomes J.P."/>
            <person name="Oleastro M."/>
        </authorList>
    </citation>
    <scope>NUCLEOTIDE SEQUENCE [LARGE SCALE GENOMIC DNA]</scope>
    <source>
        <strain evidence="1 2">229334/12</strain>
    </source>
</reference>
<evidence type="ECO:0008006" key="3">
    <source>
        <dbReference type="Google" id="ProtNLM"/>
    </source>
</evidence>
<sequence length="397" mass="44302">MSVDLNGIKLNEWRDNPNVSVQIAERIEKSVWEESLWDTLIGTGENRGLRVYRLSGEKALEPYRPRLKGALLGDGVKGNADFDTNYDKLTIYSQTAYPEVIGNSLKSAHKLEHIITQVDFLKESVDSLQSWIKDRRDRILVASLSNDFTNCVVCDSANGYKDTSSETSTTEAAKKISKGDILNVKAIRRAIYMAKRGMGYNGAEKFPIKPLKITKKSLNGVMTQVYSYVILVDSIGAEQLRNDPEWIELQKMDKRGMDNNLFSGFLGVVDNCPVIDMNTWSEFQPGLLNSEVSDSEYAKFLNLKNLNNGVVTPPSSYANSQPVCMGALIGASALVFVGQKKPTIYIDDTQDAGRKMVVGIDRIMTIAKGRYINDEEPNSPYHNTDFATIGIFYSKED</sequence>
<organism evidence="1 2">
    <name type="scientific">Helicobacter pullorum</name>
    <dbReference type="NCBI Taxonomy" id="35818"/>
    <lineage>
        <taxon>Bacteria</taxon>
        <taxon>Pseudomonadati</taxon>
        <taxon>Campylobacterota</taxon>
        <taxon>Epsilonproteobacteria</taxon>
        <taxon>Campylobacterales</taxon>
        <taxon>Helicobacteraceae</taxon>
        <taxon>Helicobacter</taxon>
    </lineage>
</organism>
<dbReference type="GeneID" id="93196580"/>
<proteinExistence type="predicted"/>
<dbReference type="EMBL" id="JNOC01000188">
    <property type="protein sequence ID" value="KPH51406.1"/>
    <property type="molecule type" value="Genomic_DNA"/>
</dbReference>